<dbReference type="PANTHER" id="PTHR11953">
    <property type="entry name" value="EXOSOME COMPLEX COMPONENT"/>
    <property type="match status" value="1"/>
</dbReference>
<keyword evidence="4" id="KW-0271">Exosome</keyword>
<evidence type="ECO:0000256" key="5">
    <source>
        <dbReference type="ARBA" id="ARBA00023242"/>
    </source>
</evidence>
<dbReference type="InterPro" id="IPR001247">
    <property type="entry name" value="ExoRNase_PH_dom1"/>
</dbReference>
<protein>
    <recommendedName>
        <fullName evidence="6">Exoribonuclease phosphorolytic domain-containing protein</fullName>
    </recommendedName>
</protein>
<sequence length="264" mass="27286">MSKSARAAHIPRGPQITFPSLARADGSASFAFSSSSSASSGPHTLASVSGPIEVRLAAEHPSRATLDVLVRPLANVPSTHAKSLGAQIRGVLAAVLVLEAAPRTGITVVLQAMAPTAEGAAGTHAMSAAMINAAMLALLNAGSVPMRGVVCAVPVGLVASKLSGEAELVVDPEEKTRLLASGCFAFLFTSEEGQLHGRCVMAEWTFLGERRGGVGANLSEVTQLAQRGAREVYAAVYQSVDRGMWSSAAPTLYEHSQPGEQMEL</sequence>
<evidence type="ECO:0000256" key="2">
    <source>
        <dbReference type="ARBA" id="ARBA00006678"/>
    </source>
</evidence>
<evidence type="ECO:0000256" key="4">
    <source>
        <dbReference type="ARBA" id="ARBA00022835"/>
    </source>
</evidence>
<dbReference type="GO" id="GO:0000177">
    <property type="term" value="C:cytoplasmic exosome (RNase complex)"/>
    <property type="evidence" value="ECO:0007669"/>
    <property type="project" value="TreeGrafter"/>
</dbReference>
<comment type="subcellular location">
    <subcellularLocation>
        <location evidence="1">Nucleus</location>
    </subcellularLocation>
</comment>
<dbReference type="InterPro" id="IPR027408">
    <property type="entry name" value="PNPase/RNase_PH_dom_sf"/>
</dbReference>
<reference evidence="7" key="2">
    <citation type="submission" date="2021-10" db="EMBL/GenBank/DDBJ databases">
        <title>Phylogenomics reveals ancestral predisposition of the termite-cultivated fungus Termitomyces towards a domesticated lifestyle.</title>
        <authorList>
            <person name="Auxier B."/>
            <person name="Grum-Grzhimaylo A."/>
            <person name="Cardenas M.E."/>
            <person name="Lodge J.D."/>
            <person name="Laessoe T."/>
            <person name="Pedersen O."/>
            <person name="Smith M.E."/>
            <person name="Kuyper T.W."/>
            <person name="Franco-Molano E.A."/>
            <person name="Baroni T.J."/>
            <person name="Aanen D.K."/>
        </authorList>
    </citation>
    <scope>NUCLEOTIDE SEQUENCE</scope>
    <source>
        <strain evidence="7">D49</strain>
    </source>
</reference>
<dbReference type="EMBL" id="JABCKI010006432">
    <property type="protein sequence ID" value="KAG5634397.1"/>
    <property type="molecule type" value="Genomic_DNA"/>
</dbReference>
<dbReference type="GO" id="GO:0006364">
    <property type="term" value="P:rRNA processing"/>
    <property type="evidence" value="ECO:0007669"/>
    <property type="project" value="UniProtKB-KW"/>
</dbReference>
<dbReference type="InterPro" id="IPR050080">
    <property type="entry name" value="RNase_PH"/>
</dbReference>
<dbReference type="GO" id="GO:0034475">
    <property type="term" value="P:U4 snRNA 3'-end processing"/>
    <property type="evidence" value="ECO:0007669"/>
    <property type="project" value="TreeGrafter"/>
</dbReference>
<name>A0A9P7FM85_9AGAR</name>
<evidence type="ECO:0000256" key="1">
    <source>
        <dbReference type="ARBA" id="ARBA00004123"/>
    </source>
</evidence>
<evidence type="ECO:0000259" key="6">
    <source>
        <dbReference type="Pfam" id="PF01138"/>
    </source>
</evidence>
<keyword evidence="8" id="KW-1185">Reference proteome</keyword>
<keyword evidence="3" id="KW-0698">rRNA processing</keyword>
<dbReference type="Pfam" id="PF01138">
    <property type="entry name" value="RNase_PH"/>
    <property type="match status" value="1"/>
</dbReference>
<dbReference type="GO" id="GO:0071051">
    <property type="term" value="P:poly(A)-dependent snoRNA 3'-end processing"/>
    <property type="evidence" value="ECO:0007669"/>
    <property type="project" value="TreeGrafter"/>
</dbReference>
<comment type="similarity">
    <text evidence="2">Belongs to the RNase PH family.</text>
</comment>
<dbReference type="GO" id="GO:0016075">
    <property type="term" value="P:rRNA catabolic process"/>
    <property type="evidence" value="ECO:0007669"/>
    <property type="project" value="TreeGrafter"/>
</dbReference>
<dbReference type="GO" id="GO:0005730">
    <property type="term" value="C:nucleolus"/>
    <property type="evidence" value="ECO:0007669"/>
    <property type="project" value="TreeGrafter"/>
</dbReference>
<dbReference type="AlphaFoldDB" id="A0A9P7FM85"/>
<dbReference type="GO" id="GO:0003723">
    <property type="term" value="F:RNA binding"/>
    <property type="evidence" value="ECO:0007669"/>
    <property type="project" value="TreeGrafter"/>
</dbReference>
<dbReference type="Gene3D" id="3.30.230.70">
    <property type="entry name" value="GHMP Kinase, N-terminal domain"/>
    <property type="match status" value="1"/>
</dbReference>
<dbReference type="InterPro" id="IPR020568">
    <property type="entry name" value="Ribosomal_Su5_D2-typ_SF"/>
</dbReference>
<dbReference type="GO" id="GO:0000176">
    <property type="term" value="C:nuclear exosome (RNase complex)"/>
    <property type="evidence" value="ECO:0007669"/>
    <property type="project" value="TreeGrafter"/>
</dbReference>
<evidence type="ECO:0000313" key="8">
    <source>
        <dbReference type="Proteomes" id="UP000717328"/>
    </source>
</evidence>
<gene>
    <name evidence="7" type="ORF">H0H81_002115</name>
</gene>
<proteinExistence type="inferred from homology"/>
<comment type="caution">
    <text evidence="7">The sequence shown here is derived from an EMBL/GenBank/DDBJ whole genome shotgun (WGS) entry which is preliminary data.</text>
</comment>
<evidence type="ECO:0000313" key="7">
    <source>
        <dbReference type="EMBL" id="KAG5634397.1"/>
    </source>
</evidence>
<keyword evidence="5" id="KW-0539">Nucleus</keyword>
<dbReference type="SUPFAM" id="SSF54211">
    <property type="entry name" value="Ribosomal protein S5 domain 2-like"/>
    <property type="match status" value="1"/>
</dbReference>
<dbReference type="GO" id="GO:0071028">
    <property type="term" value="P:nuclear mRNA surveillance"/>
    <property type="evidence" value="ECO:0007669"/>
    <property type="project" value="TreeGrafter"/>
</dbReference>
<dbReference type="Proteomes" id="UP000717328">
    <property type="component" value="Unassembled WGS sequence"/>
</dbReference>
<evidence type="ECO:0000256" key="3">
    <source>
        <dbReference type="ARBA" id="ARBA00022552"/>
    </source>
</evidence>
<accession>A0A9P7FM85</accession>
<dbReference type="PANTHER" id="PTHR11953:SF1">
    <property type="entry name" value="EXOSOME COMPLEX COMPONENT RRP46"/>
    <property type="match status" value="1"/>
</dbReference>
<organism evidence="7 8">
    <name type="scientific">Sphagnurus paluster</name>
    <dbReference type="NCBI Taxonomy" id="117069"/>
    <lineage>
        <taxon>Eukaryota</taxon>
        <taxon>Fungi</taxon>
        <taxon>Dikarya</taxon>
        <taxon>Basidiomycota</taxon>
        <taxon>Agaricomycotina</taxon>
        <taxon>Agaricomycetes</taxon>
        <taxon>Agaricomycetidae</taxon>
        <taxon>Agaricales</taxon>
        <taxon>Tricholomatineae</taxon>
        <taxon>Lyophyllaceae</taxon>
        <taxon>Sphagnurus</taxon>
    </lineage>
</organism>
<reference evidence="7" key="1">
    <citation type="submission" date="2021-02" db="EMBL/GenBank/DDBJ databases">
        <authorList>
            <person name="Nieuwenhuis M."/>
            <person name="Van De Peppel L.J.J."/>
        </authorList>
    </citation>
    <scope>NUCLEOTIDE SEQUENCE</scope>
    <source>
        <strain evidence="7">D49</strain>
    </source>
</reference>
<feature type="domain" description="Exoribonuclease phosphorolytic" evidence="6">
    <location>
        <begin position="21"/>
        <end position="142"/>
    </location>
</feature>
<dbReference type="OrthoDB" id="27298at2759"/>